<dbReference type="Gene3D" id="1.10.287.40">
    <property type="entry name" value="Serine-tRNA synthetase, tRNA binding domain"/>
    <property type="match status" value="1"/>
</dbReference>
<dbReference type="InterPro" id="IPR033729">
    <property type="entry name" value="SerRS_core"/>
</dbReference>
<feature type="binding site" evidence="12">
    <location>
        <begin position="228"/>
        <end position="230"/>
    </location>
    <ligand>
        <name>L-serine</name>
        <dbReference type="ChEBI" id="CHEBI:33384"/>
    </ligand>
</feature>
<dbReference type="Pfam" id="PF00587">
    <property type="entry name" value="tRNA-synt_2b"/>
    <property type="match status" value="1"/>
</dbReference>
<feature type="binding site" evidence="13">
    <location>
        <position position="228"/>
    </location>
    <ligand>
        <name>L-serine</name>
        <dbReference type="ChEBI" id="CHEBI:33384"/>
    </ligand>
</feature>
<accession>A0A0A7LCR5</accession>
<gene>
    <name evidence="16" type="primary">serS1</name>
    <name evidence="12" type="synonym">serS</name>
    <name evidence="16" type="ORF">Mpt1_c01710</name>
</gene>
<feature type="binding site" evidence="12">
    <location>
        <position position="381"/>
    </location>
    <ligand>
        <name>L-serine</name>
        <dbReference type="ChEBI" id="CHEBI:33384"/>
    </ligand>
</feature>
<organism evidence="16 17">
    <name type="scientific">Candidatus Methanoplasma termitum</name>
    <dbReference type="NCBI Taxonomy" id="1577791"/>
    <lineage>
        <taxon>Archaea</taxon>
        <taxon>Methanobacteriati</taxon>
        <taxon>Thermoplasmatota</taxon>
        <taxon>Thermoplasmata</taxon>
        <taxon>Methanomassiliicoccales</taxon>
        <taxon>Methanomassiliicoccaceae</taxon>
        <taxon>Candidatus Methanoplasma</taxon>
    </lineage>
</organism>
<evidence type="ECO:0000313" key="16">
    <source>
        <dbReference type="EMBL" id="AIZ56072.1"/>
    </source>
</evidence>
<evidence type="ECO:0000256" key="4">
    <source>
        <dbReference type="ARBA" id="ARBA00022490"/>
    </source>
</evidence>
<keyword evidence="8 12" id="KW-0648">Protein biosynthesis</keyword>
<evidence type="ECO:0000256" key="1">
    <source>
        <dbReference type="ARBA" id="ARBA00004496"/>
    </source>
</evidence>
<dbReference type="GO" id="GO:0005524">
    <property type="term" value="F:ATP binding"/>
    <property type="evidence" value="ECO:0007669"/>
    <property type="project" value="UniProtKB-UniRule"/>
</dbReference>
<keyword evidence="7 12" id="KW-0067">ATP-binding</keyword>
<keyword evidence="5 12" id="KW-0436">Ligase</keyword>
<dbReference type="HAMAP" id="MF_00176">
    <property type="entry name" value="Ser_tRNA_synth_type1"/>
    <property type="match status" value="1"/>
</dbReference>
<dbReference type="InterPro" id="IPR015866">
    <property type="entry name" value="Ser-tRNA-synth_1_N"/>
</dbReference>
<evidence type="ECO:0000256" key="7">
    <source>
        <dbReference type="ARBA" id="ARBA00022840"/>
    </source>
</evidence>
<feature type="binding site" evidence="14">
    <location>
        <begin position="274"/>
        <end position="277"/>
    </location>
    <ligand>
        <name>ATP</name>
        <dbReference type="ChEBI" id="CHEBI:30616"/>
    </ligand>
</feature>
<evidence type="ECO:0000256" key="6">
    <source>
        <dbReference type="ARBA" id="ARBA00022741"/>
    </source>
</evidence>
<feature type="binding site" evidence="13">
    <location>
        <position position="259"/>
    </location>
    <ligand>
        <name>L-serine</name>
        <dbReference type="ChEBI" id="CHEBI:33384"/>
    </ligand>
</feature>
<dbReference type="HOGENOM" id="CLU_023797_1_1_2"/>
<keyword evidence="17" id="KW-1185">Reference proteome</keyword>
<feature type="binding site" evidence="12">
    <location>
        <position position="274"/>
    </location>
    <ligand>
        <name>ATP</name>
        <dbReference type="ChEBI" id="CHEBI:30616"/>
    </ligand>
</feature>
<comment type="pathway">
    <text evidence="2 12">Aminoacyl-tRNA biosynthesis; selenocysteinyl-tRNA(Sec) biosynthesis; L-seryl-tRNA(Sec) from L-serine and tRNA(Sec): step 1/1.</text>
</comment>
<evidence type="ECO:0000256" key="3">
    <source>
        <dbReference type="ARBA" id="ARBA00010728"/>
    </source>
</evidence>
<dbReference type="EC" id="6.1.1.11" evidence="12"/>
<comment type="subcellular location">
    <subcellularLocation>
        <location evidence="1 12">Cytoplasm</location>
    </subcellularLocation>
</comment>
<dbReference type="SUPFAM" id="SSF46589">
    <property type="entry name" value="tRNA-binding arm"/>
    <property type="match status" value="1"/>
</dbReference>
<feature type="binding site" evidence="12 13">
    <location>
        <position position="281"/>
    </location>
    <ligand>
        <name>L-serine</name>
        <dbReference type="ChEBI" id="CHEBI:33384"/>
    </ligand>
</feature>
<dbReference type="CDD" id="cd00770">
    <property type="entry name" value="SerRS_core"/>
    <property type="match status" value="1"/>
</dbReference>
<comment type="catalytic activity">
    <reaction evidence="11 12">
        <text>tRNA(Ser) + L-serine + ATP = L-seryl-tRNA(Ser) + AMP + diphosphate + H(+)</text>
        <dbReference type="Rhea" id="RHEA:12292"/>
        <dbReference type="Rhea" id="RHEA-COMP:9669"/>
        <dbReference type="Rhea" id="RHEA-COMP:9703"/>
        <dbReference type="ChEBI" id="CHEBI:15378"/>
        <dbReference type="ChEBI" id="CHEBI:30616"/>
        <dbReference type="ChEBI" id="CHEBI:33019"/>
        <dbReference type="ChEBI" id="CHEBI:33384"/>
        <dbReference type="ChEBI" id="CHEBI:78442"/>
        <dbReference type="ChEBI" id="CHEBI:78533"/>
        <dbReference type="ChEBI" id="CHEBI:456215"/>
        <dbReference type="EC" id="6.1.1.11"/>
    </reaction>
</comment>
<dbReference type="InterPro" id="IPR002317">
    <property type="entry name" value="Ser-tRNA-ligase_type_1"/>
</dbReference>
<dbReference type="OrthoDB" id="35932at2157"/>
<comment type="similarity">
    <text evidence="3 12">Belongs to the class-II aminoacyl-tRNA synthetase family. Type-1 seryl-tRNA synthetase subfamily.</text>
</comment>
<dbReference type="PIRSF" id="PIRSF001529">
    <property type="entry name" value="Ser-tRNA-synth_IIa"/>
    <property type="match status" value="1"/>
</dbReference>
<dbReference type="InterPro" id="IPR002314">
    <property type="entry name" value="aa-tRNA-synt_IIb"/>
</dbReference>
<evidence type="ECO:0000256" key="5">
    <source>
        <dbReference type="ARBA" id="ARBA00022598"/>
    </source>
</evidence>
<dbReference type="InterPro" id="IPR010978">
    <property type="entry name" value="tRNA-bd_arm"/>
</dbReference>
<evidence type="ECO:0000313" key="17">
    <source>
        <dbReference type="Proteomes" id="UP000030787"/>
    </source>
</evidence>
<comment type="subunit">
    <text evidence="12">Homodimer. The tRNA molecule binds across the dimer.</text>
</comment>
<dbReference type="InterPro" id="IPR045864">
    <property type="entry name" value="aa-tRNA-synth_II/BPL/LPL"/>
</dbReference>
<reference evidence="16 17" key="1">
    <citation type="journal article" date="2014" name="Appl. Environ. Microbiol.">
        <title>Comparative Genome Analysis of 'Candidatus Methanoplasma termitum' Indicates a New Mode of Energy Metabolism in the Seventh Order of Methanogens.</title>
        <authorList>
            <person name="Lang K."/>
            <person name="Schuldes J."/>
            <person name="Klingl A."/>
            <person name="Poehlein A."/>
            <person name="Daniel R."/>
            <person name="Brune A."/>
        </authorList>
    </citation>
    <scope>NUCLEOTIDE SEQUENCE [LARGE SCALE GENOMIC DNA]</scope>
    <source>
        <strain evidence="17">Mpt1</strain>
    </source>
</reference>
<evidence type="ECO:0000256" key="13">
    <source>
        <dbReference type="PIRSR" id="PIRSR001529-1"/>
    </source>
</evidence>
<dbReference type="PANTHER" id="PTHR43697:SF1">
    <property type="entry name" value="SERINE--TRNA LIGASE"/>
    <property type="match status" value="1"/>
</dbReference>
<dbReference type="InterPro" id="IPR006195">
    <property type="entry name" value="aa-tRNA-synth_II"/>
</dbReference>
<evidence type="ECO:0000256" key="12">
    <source>
        <dbReference type="HAMAP-Rule" id="MF_00176"/>
    </source>
</evidence>
<evidence type="ECO:0000259" key="15">
    <source>
        <dbReference type="PROSITE" id="PS50862"/>
    </source>
</evidence>
<evidence type="ECO:0000256" key="10">
    <source>
        <dbReference type="ARBA" id="ARBA00047929"/>
    </source>
</evidence>
<dbReference type="PANTHER" id="PTHR43697">
    <property type="entry name" value="SERYL-TRNA SYNTHETASE"/>
    <property type="match status" value="1"/>
</dbReference>
<comment type="domain">
    <text evidence="12">Consists of two distinct domains, a catalytic core and a N-terminal extension that is involved in tRNA binding.</text>
</comment>
<dbReference type="AlphaFoldDB" id="A0A0A7LCR5"/>
<feature type="domain" description="Aminoacyl-transfer RNA synthetases class-II family profile" evidence="15">
    <location>
        <begin position="170"/>
        <end position="406"/>
    </location>
</feature>
<dbReference type="KEGG" id="mear:Mpt1_c01710"/>
<comment type="catalytic activity">
    <reaction evidence="10 12">
        <text>tRNA(Sec) + L-serine + ATP = L-seryl-tRNA(Sec) + AMP + diphosphate + H(+)</text>
        <dbReference type="Rhea" id="RHEA:42580"/>
        <dbReference type="Rhea" id="RHEA-COMP:9742"/>
        <dbReference type="Rhea" id="RHEA-COMP:10128"/>
        <dbReference type="ChEBI" id="CHEBI:15378"/>
        <dbReference type="ChEBI" id="CHEBI:30616"/>
        <dbReference type="ChEBI" id="CHEBI:33019"/>
        <dbReference type="ChEBI" id="CHEBI:33384"/>
        <dbReference type="ChEBI" id="CHEBI:78442"/>
        <dbReference type="ChEBI" id="CHEBI:78533"/>
        <dbReference type="ChEBI" id="CHEBI:456215"/>
        <dbReference type="EC" id="6.1.1.11"/>
    </reaction>
</comment>
<proteinExistence type="inferred from homology"/>
<dbReference type="GO" id="GO:0004828">
    <property type="term" value="F:serine-tRNA ligase activity"/>
    <property type="evidence" value="ECO:0007669"/>
    <property type="project" value="UniProtKB-UniRule"/>
</dbReference>
<dbReference type="Gene3D" id="3.30.930.10">
    <property type="entry name" value="Bira Bifunctional Protein, Domain 2"/>
    <property type="match status" value="1"/>
</dbReference>
<keyword evidence="4 12" id="KW-0963">Cytoplasm</keyword>
<dbReference type="EMBL" id="CP010070">
    <property type="protein sequence ID" value="AIZ56072.1"/>
    <property type="molecule type" value="Genomic_DNA"/>
</dbReference>
<dbReference type="UniPathway" id="UPA00906">
    <property type="reaction ID" value="UER00895"/>
</dbReference>
<keyword evidence="6 12" id="KW-0547">Nucleotide-binding</keyword>
<dbReference type="GO" id="GO:0005737">
    <property type="term" value="C:cytoplasm"/>
    <property type="evidence" value="ECO:0007669"/>
    <property type="project" value="UniProtKB-SubCell"/>
</dbReference>
<dbReference type="SUPFAM" id="SSF55681">
    <property type="entry name" value="Class II aaRS and biotin synthetases"/>
    <property type="match status" value="1"/>
</dbReference>
<comment type="function">
    <text evidence="12">Catalyzes the attachment of serine to tRNA(Ser). Is also able to aminoacylate tRNA(Sec) with serine, to form the misacylated tRNA L-seryl-tRNA(Sec), which will be further converted into selenocysteinyl-tRNA(Sec).</text>
</comment>
<dbReference type="RefSeq" id="WP_048111400.1">
    <property type="nucleotide sequence ID" value="NZ_CP010070.1"/>
</dbReference>
<dbReference type="GO" id="GO:0016260">
    <property type="term" value="P:selenocysteine biosynthetic process"/>
    <property type="evidence" value="ECO:0007669"/>
    <property type="project" value="UniProtKB-UniRule"/>
</dbReference>
<dbReference type="Pfam" id="PF02403">
    <property type="entry name" value="Seryl_tRNA_N"/>
    <property type="match status" value="1"/>
</dbReference>
<keyword evidence="9 12" id="KW-0030">Aminoacyl-tRNA synthetase</keyword>
<dbReference type="PROSITE" id="PS50862">
    <property type="entry name" value="AA_TRNA_LIGASE_II"/>
    <property type="match status" value="1"/>
</dbReference>
<evidence type="ECO:0000256" key="14">
    <source>
        <dbReference type="PIRSR" id="PIRSR001529-2"/>
    </source>
</evidence>
<dbReference type="PRINTS" id="PR00981">
    <property type="entry name" value="TRNASYNTHSER"/>
</dbReference>
<dbReference type="GO" id="GO:0006434">
    <property type="term" value="P:seryl-tRNA aminoacylation"/>
    <property type="evidence" value="ECO:0007669"/>
    <property type="project" value="UniProtKB-UniRule"/>
</dbReference>
<name>A0A0A7LCR5_9ARCH</name>
<evidence type="ECO:0000256" key="11">
    <source>
        <dbReference type="ARBA" id="ARBA00048823"/>
    </source>
</evidence>
<dbReference type="InterPro" id="IPR042103">
    <property type="entry name" value="SerRS_1_N_sf"/>
</dbReference>
<evidence type="ECO:0000256" key="9">
    <source>
        <dbReference type="ARBA" id="ARBA00023146"/>
    </source>
</evidence>
<sequence>MLDVNVIRTQPEMIRQMLVNRNRSTDILDKFLSADSEWRSLTDENNRLRKVRNEVSVQISKMKGSEKEAKVVEMREVGEKIKNNDARMGELELIRDDCILNIPNVPHSTVPIGKDSTENVVVYERGEKRKFDFAPKQHWEIAEALDIIDFDRGVKVAGSGFYCLKGNGARLERALINFFLDTHMDQGYTEVFPPILVNKEALTGTGQYPNLKDDMYHIEKEDMFLNPTAEVPVTNLFMDEIFEKERLPILYTAYLPSFRREVGKHADTKGIIRVHEFNKVEMVRFVHPDTSYDVLETLRNDAEELVTALGLPYRVLLLCTGDMGFSCSKCYDIEIYAPANNAWLESSSVSNFTDFQARRARIKFRPEPHMKSEFIHTLNGSGLALPRTMVAILENYQNKDGTVTIPKVLRKYMRGQDTIG</sequence>
<feature type="binding site" evidence="13">
    <location>
        <position position="379"/>
    </location>
    <ligand>
        <name>L-serine</name>
        <dbReference type="ChEBI" id="CHEBI:33384"/>
    </ligand>
</feature>
<dbReference type="GeneID" id="24817846"/>
<evidence type="ECO:0000256" key="2">
    <source>
        <dbReference type="ARBA" id="ARBA00005045"/>
    </source>
</evidence>
<dbReference type="Proteomes" id="UP000030787">
    <property type="component" value="Chromosome"/>
</dbReference>
<evidence type="ECO:0000256" key="8">
    <source>
        <dbReference type="ARBA" id="ARBA00022917"/>
    </source>
</evidence>
<feature type="binding site" evidence="12 14">
    <location>
        <begin position="259"/>
        <end position="261"/>
    </location>
    <ligand>
        <name>ATP</name>
        <dbReference type="ChEBI" id="CHEBI:30616"/>
    </ligand>
</feature>
<feature type="binding site" evidence="12 14">
    <location>
        <begin position="345"/>
        <end position="348"/>
    </location>
    <ligand>
        <name>ATP</name>
        <dbReference type="ChEBI" id="CHEBI:30616"/>
    </ligand>
</feature>
<dbReference type="STRING" id="1577791.Mpt1_c01710"/>
<protein>
    <recommendedName>
        <fullName evidence="12">Serine--tRNA ligase</fullName>
        <ecNumber evidence="12">6.1.1.11</ecNumber>
    </recommendedName>
    <alternativeName>
        <fullName evidence="12">Seryl-tRNA synthetase</fullName>
        <shortName evidence="12">SerRS</shortName>
    </alternativeName>
    <alternativeName>
        <fullName evidence="12">Seryl-tRNA(Ser/Sec) synthetase</fullName>
    </alternativeName>
</protein>
<dbReference type="NCBIfam" id="TIGR00414">
    <property type="entry name" value="serS"/>
    <property type="match status" value="1"/>
</dbReference>